<feature type="compositionally biased region" description="Low complexity" evidence="1">
    <location>
        <begin position="228"/>
        <end position="239"/>
    </location>
</feature>
<feature type="compositionally biased region" description="Basic and acidic residues" evidence="1">
    <location>
        <begin position="198"/>
        <end position="208"/>
    </location>
</feature>
<feature type="region of interest" description="Disordered" evidence="1">
    <location>
        <begin position="1"/>
        <end position="42"/>
    </location>
</feature>
<sequence>MTPSKSAQPSSEPSLAPSKSAQPSSEPSLTPSKSAQPSSEPMSCAHLFGGEWVRVRHVPAGNVWHPANDELAGTDVYGTECVDSAPWSVNFASKLPAGCTYSEFLFSTGDCTRWLAATTDAVIGESYKNALRPILASSDNASNYSARWYNRGFGSDPWISIIDHHDASAVGKMMYGEYSWHEHTNSIQLGGADVYIRDPDCSSIRDPDCPSAQPSSEPSLVPSKSAQPSSEPSMTPSESARSESAQLSSEPSLVPSTSTQPSSEPSLTPSKSSEPSSAPSTSSQPSAEPSSQPSSGPSSEPSSIPSTHPSDEPSSGPSAEPSSVPSSEPSSMPSCTPSSAPTPPETTHLFYPDWSSNERSCLNDGEQPHYMSINTADYMSSTLAACCTKWFTWDVDKCIGSHPDDCTEHLYYPDWQGGSHKCVADGNEPAYMNTNSHIYFFNTLQDCCKAFYLWDYNNCAGTAANDATNSLYYPDWEDAAHICKADGNQPQYMTHHPDNWMFTTLQQCCERHYWWNYDECMGDESPSVDVANAKYYMVWGTTRKCVQDCDVGAGPDCGGRANFWDQLFDSRSICCDEMNWWNTKCDS</sequence>
<feature type="compositionally biased region" description="Polar residues" evidence="1">
    <location>
        <begin position="212"/>
        <end position="227"/>
    </location>
</feature>
<organism evidence="2 3">
    <name type="scientific">Skeletonema marinoi</name>
    <dbReference type="NCBI Taxonomy" id="267567"/>
    <lineage>
        <taxon>Eukaryota</taxon>
        <taxon>Sar</taxon>
        <taxon>Stramenopiles</taxon>
        <taxon>Ochrophyta</taxon>
        <taxon>Bacillariophyta</taxon>
        <taxon>Coscinodiscophyceae</taxon>
        <taxon>Thalassiosirophycidae</taxon>
        <taxon>Thalassiosirales</taxon>
        <taxon>Skeletonemataceae</taxon>
        <taxon>Skeletonema</taxon>
        <taxon>Skeletonema marinoi-dohrnii complex</taxon>
    </lineage>
</organism>
<feature type="region of interest" description="Disordered" evidence="1">
    <location>
        <begin position="198"/>
        <end position="350"/>
    </location>
</feature>
<evidence type="ECO:0000313" key="3">
    <source>
        <dbReference type="Proteomes" id="UP001224775"/>
    </source>
</evidence>
<proteinExistence type="predicted"/>
<dbReference type="EMBL" id="JATAAI010000007">
    <property type="protein sequence ID" value="KAK1744446.1"/>
    <property type="molecule type" value="Genomic_DNA"/>
</dbReference>
<feature type="compositionally biased region" description="Polar residues" evidence="1">
    <location>
        <begin position="242"/>
        <end position="251"/>
    </location>
</feature>
<evidence type="ECO:0000313" key="2">
    <source>
        <dbReference type="EMBL" id="KAK1744446.1"/>
    </source>
</evidence>
<evidence type="ECO:0000256" key="1">
    <source>
        <dbReference type="SAM" id="MobiDB-lite"/>
    </source>
</evidence>
<accession>A0AAD9DE90</accession>
<dbReference type="AlphaFoldDB" id="A0AAD9DE90"/>
<dbReference type="Proteomes" id="UP001224775">
    <property type="component" value="Unassembled WGS sequence"/>
</dbReference>
<feature type="compositionally biased region" description="Polar residues" evidence="1">
    <location>
        <begin position="1"/>
        <end position="41"/>
    </location>
</feature>
<comment type="caution">
    <text evidence="2">The sequence shown here is derived from an EMBL/GenBank/DDBJ whole genome shotgun (WGS) entry which is preliminary data.</text>
</comment>
<reference evidence="2" key="1">
    <citation type="submission" date="2023-06" db="EMBL/GenBank/DDBJ databases">
        <title>Survivors Of The Sea: Transcriptome response of Skeletonema marinoi to long-term dormancy.</title>
        <authorList>
            <person name="Pinder M.I.M."/>
            <person name="Kourtchenko O."/>
            <person name="Robertson E.K."/>
            <person name="Larsson T."/>
            <person name="Maumus F."/>
            <person name="Osuna-Cruz C.M."/>
            <person name="Vancaester E."/>
            <person name="Stenow R."/>
            <person name="Vandepoele K."/>
            <person name="Ploug H."/>
            <person name="Bruchert V."/>
            <person name="Godhe A."/>
            <person name="Topel M."/>
        </authorList>
    </citation>
    <scope>NUCLEOTIDE SEQUENCE</scope>
    <source>
        <strain evidence="2">R05AC</strain>
    </source>
</reference>
<name>A0AAD9DE90_9STRA</name>
<gene>
    <name evidence="2" type="ORF">QTG54_004979</name>
</gene>
<protein>
    <submittedName>
        <fullName evidence="2">Uncharacterized protein</fullName>
    </submittedName>
</protein>
<feature type="compositionally biased region" description="Low complexity" evidence="1">
    <location>
        <begin position="255"/>
        <end position="339"/>
    </location>
</feature>
<keyword evidence="3" id="KW-1185">Reference proteome</keyword>